<keyword evidence="2" id="KW-1185">Reference proteome</keyword>
<accession>A0A0K2SKM7</accession>
<name>A0A0K2SKM7_LIMPI</name>
<protein>
    <submittedName>
        <fullName evidence="1">Uncharacterized protein</fullName>
    </submittedName>
</protein>
<evidence type="ECO:0000313" key="1">
    <source>
        <dbReference type="EMBL" id="BAS27414.1"/>
    </source>
</evidence>
<dbReference type="Proteomes" id="UP000065807">
    <property type="component" value="Chromosome"/>
</dbReference>
<dbReference type="RefSeq" id="WP_068136217.1">
    <property type="nucleotide sequence ID" value="NZ_AP014924.1"/>
</dbReference>
<dbReference type="EMBL" id="AP014924">
    <property type="protein sequence ID" value="BAS27414.1"/>
    <property type="molecule type" value="Genomic_DNA"/>
</dbReference>
<dbReference type="KEGG" id="lpil:LIP_1567"/>
<organism evidence="1 2">
    <name type="scientific">Limnochorda pilosa</name>
    <dbReference type="NCBI Taxonomy" id="1555112"/>
    <lineage>
        <taxon>Bacteria</taxon>
        <taxon>Bacillati</taxon>
        <taxon>Bacillota</taxon>
        <taxon>Limnochordia</taxon>
        <taxon>Limnochordales</taxon>
        <taxon>Limnochordaceae</taxon>
        <taxon>Limnochorda</taxon>
    </lineage>
</organism>
<gene>
    <name evidence="1" type="ORF">LIP_1567</name>
</gene>
<reference evidence="2" key="2">
    <citation type="journal article" date="2016" name="Int. J. Syst. Evol. Microbiol.">
        <title>Complete genome sequence and cell structure of Limnochorda pilosa, a Gram-negative spore-former within the phylum Firmicutes.</title>
        <authorList>
            <person name="Watanabe M."/>
            <person name="Kojima H."/>
            <person name="Fukui M."/>
        </authorList>
    </citation>
    <scope>NUCLEOTIDE SEQUENCE [LARGE SCALE GENOMIC DNA]</scope>
    <source>
        <strain evidence="2">HC45</strain>
    </source>
</reference>
<evidence type="ECO:0000313" key="2">
    <source>
        <dbReference type="Proteomes" id="UP000065807"/>
    </source>
</evidence>
<proteinExistence type="predicted"/>
<reference evidence="2" key="1">
    <citation type="submission" date="2015-07" db="EMBL/GenBank/DDBJ databases">
        <title>Complete genome sequence and phylogenetic analysis of Limnochorda pilosa.</title>
        <authorList>
            <person name="Watanabe M."/>
            <person name="Kojima H."/>
            <person name="Fukui M."/>
        </authorList>
    </citation>
    <scope>NUCLEOTIDE SEQUENCE [LARGE SCALE GENOMIC DNA]</scope>
    <source>
        <strain evidence="2">HC45</strain>
    </source>
</reference>
<dbReference type="STRING" id="1555112.LIP_1567"/>
<dbReference type="AlphaFoldDB" id="A0A0K2SKM7"/>
<sequence length="62" mass="6689">MAMQAQPIATGPFAGLGWGQALEAPDPDLDLDLRATLAAAWKRGHYEKLIRRWTERAAAGGV</sequence>